<dbReference type="Proteomes" id="UP000008281">
    <property type="component" value="Unassembled WGS sequence"/>
</dbReference>
<reference evidence="1" key="1">
    <citation type="submission" date="2007-07" db="EMBL/GenBank/DDBJ databases">
        <title>PCAP assembly of the Caenorhabditis remanei genome.</title>
        <authorList>
            <consortium name="The Caenorhabditis remanei Sequencing Consortium"/>
            <person name="Wilson R.K."/>
        </authorList>
    </citation>
    <scope>NUCLEOTIDE SEQUENCE [LARGE SCALE GENOMIC DNA]</scope>
    <source>
        <strain evidence="1">PB4641</strain>
    </source>
</reference>
<dbReference type="AlphaFoldDB" id="E3N678"/>
<protein>
    <submittedName>
        <fullName evidence="1">Uncharacterized protein</fullName>
    </submittedName>
</protein>
<evidence type="ECO:0000313" key="2">
    <source>
        <dbReference type="Proteomes" id="UP000008281"/>
    </source>
</evidence>
<dbReference type="InParanoid" id="E3N678"/>
<dbReference type="EMBL" id="DS268538">
    <property type="protein sequence ID" value="EFO87539.1"/>
    <property type="molecule type" value="Genomic_DNA"/>
</dbReference>
<gene>
    <name evidence="1" type="ORF">CRE_04255</name>
</gene>
<sequence length="102" mass="11391">MEQKKSVKKVADAPAAWEPGVKLPQRVVNRRPLRVPGFPSSQKPGDCIMLSSDDEDEPRVVKMIPKTITLSDEEDEVRVVQVIPVSKAKKPKNKMSNGKENK</sequence>
<keyword evidence="2" id="KW-1185">Reference proteome</keyword>
<accession>E3N678</accession>
<organism evidence="2">
    <name type="scientific">Caenorhabditis remanei</name>
    <name type="common">Caenorhabditis vulgaris</name>
    <dbReference type="NCBI Taxonomy" id="31234"/>
    <lineage>
        <taxon>Eukaryota</taxon>
        <taxon>Metazoa</taxon>
        <taxon>Ecdysozoa</taxon>
        <taxon>Nematoda</taxon>
        <taxon>Chromadorea</taxon>
        <taxon>Rhabditida</taxon>
        <taxon>Rhabditina</taxon>
        <taxon>Rhabditomorpha</taxon>
        <taxon>Rhabditoidea</taxon>
        <taxon>Rhabditidae</taxon>
        <taxon>Peloderinae</taxon>
        <taxon>Caenorhabditis</taxon>
    </lineage>
</organism>
<evidence type="ECO:0000313" key="1">
    <source>
        <dbReference type="EMBL" id="EFO87539.1"/>
    </source>
</evidence>
<dbReference type="HOGENOM" id="CLU_2280048_0_0_1"/>
<proteinExistence type="predicted"/>
<name>E3N678_CAERE</name>